<feature type="transmembrane region" description="Helical" evidence="5">
    <location>
        <begin position="485"/>
        <end position="513"/>
    </location>
</feature>
<dbReference type="EMBL" id="JARQZJ010000098">
    <property type="protein sequence ID" value="KAK9886009.1"/>
    <property type="molecule type" value="Genomic_DNA"/>
</dbReference>
<keyword evidence="5" id="KW-0732">Signal</keyword>
<dbReference type="InterPro" id="IPR035595">
    <property type="entry name" value="UDP_glycos_trans_CS"/>
</dbReference>
<evidence type="ECO:0000313" key="6">
    <source>
        <dbReference type="EMBL" id="KAK9886009.1"/>
    </source>
</evidence>
<accession>A0AAW1US95</accession>
<name>A0AAW1US95_9CUCU</name>
<dbReference type="CDD" id="cd03784">
    <property type="entry name" value="GT1_Gtf-like"/>
    <property type="match status" value="1"/>
</dbReference>
<comment type="similarity">
    <text evidence="1 4">Belongs to the UDP-glycosyltransferase family.</text>
</comment>
<evidence type="ECO:0000256" key="4">
    <source>
        <dbReference type="RuleBase" id="RU003718"/>
    </source>
</evidence>
<evidence type="ECO:0000256" key="1">
    <source>
        <dbReference type="ARBA" id="ARBA00009995"/>
    </source>
</evidence>
<comment type="catalytic activity">
    <reaction evidence="5">
        <text>glucuronate acceptor + UDP-alpha-D-glucuronate = acceptor beta-D-glucuronoside + UDP + H(+)</text>
        <dbReference type="Rhea" id="RHEA:21032"/>
        <dbReference type="ChEBI" id="CHEBI:15378"/>
        <dbReference type="ChEBI" id="CHEBI:58052"/>
        <dbReference type="ChEBI" id="CHEBI:58223"/>
        <dbReference type="ChEBI" id="CHEBI:132367"/>
        <dbReference type="ChEBI" id="CHEBI:132368"/>
        <dbReference type="EC" id="2.4.1.17"/>
    </reaction>
</comment>
<gene>
    <name evidence="6" type="ORF">WA026_014795</name>
</gene>
<sequence>MAGFSEGILLKLFSSLFILCCLYYSSDCARILASVATPSYSHQVAFRQLWRELAKRGHQIILLTTDPMEHTDNITQIDLSFSYEILNQKNYSSVITNEMSNNNMKLITEFTDIFMEVLIKQIEHTEVQEIIMNEKSTFDVLMIEMIFPVHIGLIEKFKAPVIALSSMEATHDLHAAMGNEVHTILYPDSMFNPNRYPLTLWQRILSTISRILLRGYLELSFVPSIEAKMRKVFGEDCRPLKELYQDIDMLFSNSNPIFHHKRALTPNTITFGGGSHMESDSKPLPADLQTFLDNATNGVVYVSLGTNIKSNSLKDDLKQIFLDTFAALPYQVLWKYETENITIKSRNVLTKKWIPQREVLRHPNVKLFVTQCGLQSSEEAILNRVPMVGLPFIADQLANAYVLEEKGFGIRLDHSKLTKQIFKESIDEVIKNPKYKEKVIEIAELLTDVEMSGLEQVVWWTEYVIRNKGAKHLKVPILESAFYKYYMLDVIALVISITIIWFSVTLKIISMVYRRIFMNKRKVE</sequence>
<dbReference type="Proteomes" id="UP001431783">
    <property type="component" value="Unassembled WGS sequence"/>
</dbReference>
<comment type="subcellular location">
    <subcellularLocation>
        <location evidence="5">Membrane</location>
        <topology evidence="5">Single-pass membrane protein</topology>
    </subcellularLocation>
</comment>
<dbReference type="Gene3D" id="3.40.50.2000">
    <property type="entry name" value="Glycogen Phosphorylase B"/>
    <property type="match status" value="2"/>
</dbReference>
<proteinExistence type="inferred from homology"/>
<reference evidence="6 7" key="1">
    <citation type="submission" date="2023-03" db="EMBL/GenBank/DDBJ databases">
        <title>Genome insight into feeding habits of ladybird beetles.</title>
        <authorList>
            <person name="Li H.-S."/>
            <person name="Huang Y.-H."/>
            <person name="Pang H."/>
        </authorList>
    </citation>
    <scope>NUCLEOTIDE SEQUENCE [LARGE SCALE GENOMIC DNA]</scope>
    <source>
        <strain evidence="6">SYSU_2023b</strain>
        <tissue evidence="6">Whole body</tissue>
    </source>
</reference>
<keyword evidence="7" id="KW-1185">Reference proteome</keyword>
<feature type="signal peptide" evidence="5">
    <location>
        <begin position="1"/>
        <end position="28"/>
    </location>
</feature>
<evidence type="ECO:0000256" key="2">
    <source>
        <dbReference type="ARBA" id="ARBA00022676"/>
    </source>
</evidence>
<evidence type="ECO:0000256" key="3">
    <source>
        <dbReference type="ARBA" id="ARBA00022679"/>
    </source>
</evidence>
<dbReference type="PROSITE" id="PS00375">
    <property type="entry name" value="UDPGT"/>
    <property type="match status" value="1"/>
</dbReference>
<organism evidence="6 7">
    <name type="scientific">Henosepilachna vigintioctopunctata</name>
    <dbReference type="NCBI Taxonomy" id="420089"/>
    <lineage>
        <taxon>Eukaryota</taxon>
        <taxon>Metazoa</taxon>
        <taxon>Ecdysozoa</taxon>
        <taxon>Arthropoda</taxon>
        <taxon>Hexapoda</taxon>
        <taxon>Insecta</taxon>
        <taxon>Pterygota</taxon>
        <taxon>Neoptera</taxon>
        <taxon>Endopterygota</taxon>
        <taxon>Coleoptera</taxon>
        <taxon>Polyphaga</taxon>
        <taxon>Cucujiformia</taxon>
        <taxon>Coccinelloidea</taxon>
        <taxon>Coccinellidae</taxon>
        <taxon>Epilachninae</taxon>
        <taxon>Epilachnini</taxon>
        <taxon>Henosepilachna</taxon>
    </lineage>
</organism>
<dbReference type="AlphaFoldDB" id="A0AAW1US95"/>
<keyword evidence="3 4" id="KW-0808">Transferase</keyword>
<keyword evidence="5" id="KW-0812">Transmembrane</keyword>
<dbReference type="EC" id="2.4.1.17" evidence="5"/>
<dbReference type="GO" id="GO:0016020">
    <property type="term" value="C:membrane"/>
    <property type="evidence" value="ECO:0007669"/>
    <property type="project" value="UniProtKB-SubCell"/>
</dbReference>
<feature type="chain" id="PRO_5043086581" description="UDP-glucuronosyltransferase" evidence="5">
    <location>
        <begin position="29"/>
        <end position="524"/>
    </location>
</feature>
<keyword evidence="2 4" id="KW-0328">Glycosyltransferase</keyword>
<dbReference type="InterPro" id="IPR002213">
    <property type="entry name" value="UDP_glucos_trans"/>
</dbReference>
<evidence type="ECO:0000313" key="7">
    <source>
        <dbReference type="Proteomes" id="UP001431783"/>
    </source>
</evidence>
<dbReference type="SUPFAM" id="SSF53756">
    <property type="entry name" value="UDP-Glycosyltransferase/glycogen phosphorylase"/>
    <property type="match status" value="1"/>
</dbReference>
<dbReference type="Pfam" id="PF00201">
    <property type="entry name" value="UDPGT"/>
    <property type="match status" value="1"/>
</dbReference>
<keyword evidence="5" id="KW-1133">Transmembrane helix</keyword>
<keyword evidence="5" id="KW-0472">Membrane</keyword>
<protein>
    <recommendedName>
        <fullName evidence="5">UDP-glucuronosyltransferase</fullName>
        <ecNumber evidence="5">2.4.1.17</ecNumber>
    </recommendedName>
</protein>
<dbReference type="FunFam" id="3.40.50.2000:FF:000050">
    <property type="entry name" value="UDP-glucuronosyltransferase"/>
    <property type="match status" value="1"/>
</dbReference>
<evidence type="ECO:0000256" key="5">
    <source>
        <dbReference type="RuleBase" id="RU362059"/>
    </source>
</evidence>
<dbReference type="GO" id="GO:0015020">
    <property type="term" value="F:glucuronosyltransferase activity"/>
    <property type="evidence" value="ECO:0007669"/>
    <property type="project" value="UniProtKB-EC"/>
</dbReference>
<comment type="caution">
    <text evidence="6">The sequence shown here is derived from an EMBL/GenBank/DDBJ whole genome shotgun (WGS) entry which is preliminary data.</text>
</comment>
<dbReference type="InterPro" id="IPR050271">
    <property type="entry name" value="UDP-glycosyltransferase"/>
</dbReference>
<dbReference type="PANTHER" id="PTHR48043:SF159">
    <property type="entry name" value="EG:EG0003.4 PROTEIN-RELATED"/>
    <property type="match status" value="1"/>
</dbReference>
<dbReference type="PANTHER" id="PTHR48043">
    <property type="entry name" value="EG:EG0003.4 PROTEIN-RELATED"/>
    <property type="match status" value="1"/>
</dbReference>